<dbReference type="RefSeq" id="WP_344702335.1">
    <property type="nucleotide sequence ID" value="NZ_BAABCK010000021.1"/>
</dbReference>
<evidence type="ECO:0000313" key="2">
    <source>
        <dbReference type="Proteomes" id="UP001500920"/>
    </source>
</evidence>
<keyword evidence="2" id="KW-1185">Reference proteome</keyword>
<gene>
    <name evidence="1" type="ORF">GCM10022378_11600</name>
</gene>
<organism evidence="1 2">
    <name type="scientific">Salinicoccus jeotgali</name>
    <dbReference type="NCBI Taxonomy" id="381634"/>
    <lineage>
        <taxon>Bacteria</taxon>
        <taxon>Bacillati</taxon>
        <taxon>Bacillota</taxon>
        <taxon>Bacilli</taxon>
        <taxon>Bacillales</taxon>
        <taxon>Staphylococcaceae</taxon>
        <taxon>Salinicoccus</taxon>
    </lineage>
</organism>
<dbReference type="InterPro" id="IPR021146">
    <property type="entry name" value="Phage_gp6-like_head-tail"/>
</dbReference>
<evidence type="ECO:0000313" key="1">
    <source>
        <dbReference type="EMBL" id="GAA3723166.1"/>
    </source>
</evidence>
<dbReference type="EMBL" id="BAABCK010000021">
    <property type="protein sequence ID" value="GAA3723166.1"/>
    <property type="molecule type" value="Genomic_DNA"/>
</dbReference>
<dbReference type="Gene3D" id="1.10.246.150">
    <property type="match status" value="1"/>
</dbReference>
<comment type="caution">
    <text evidence="1">The sequence shown here is derived from an EMBL/GenBank/DDBJ whole genome shotgun (WGS) entry which is preliminary data.</text>
</comment>
<sequence length="107" mass="12208">MDATKVKAINKWDIADTSKDMHIETLIPHYQGMAEEYCNRTFSPQLPFKVEQYIAKSIARDFTQQQGISSRSMGSVSYSYDADTDEKLNAIIKPLRKLNWGGAHVHE</sequence>
<accession>A0ABP7EW47</accession>
<dbReference type="Pfam" id="PF05135">
    <property type="entry name" value="Phage_connect_1"/>
    <property type="match status" value="1"/>
</dbReference>
<evidence type="ECO:0008006" key="3">
    <source>
        <dbReference type="Google" id="ProtNLM"/>
    </source>
</evidence>
<reference evidence="2" key="1">
    <citation type="journal article" date="2019" name="Int. J. Syst. Evol. Microbiol.">
        <title>The Global Catalogue of Microorganisms (GCM) 10K type strain sequencing project: providing services to taxonomists for standard genome sequencing and annotation.</title>
        <authorList>
            <consortium name="The Broad Institute Genomics Platform"/>
            <consortium name="The Broad Institute Genome Sequencing Center for Infectious Disease"/>
            <person name="Wu L."/>
            <person name="Ma J."/>
        </authorList>
    </citation>
    <scope>NUCLEOTIDE SEQUENCE [LARGE SCALE GENOMIC DNA]</scope>
    <source>
        <strain evidence="2">JCM 16981</strain>
    </source>
</reference>
<name>A0ABP7EW47_9STAP</name>
<dbReference type="Proteomes" id="UP001500920">
    <property type="component" value="Unassembled WGS sequence"/>
</dbReference>
<protein>
    <recommendedName>
        <fullName evidence="3">Phage head-tail adapter protein</fullName>
    </recommendedName>
</protein>
<proteinExistence type="predicted"/>
<dbReference type="InterPro" id="IPR053746">
    <property type="entry name" value="Viral_HT_Connector_Assembly"/>
</dbReference>